<dbReference type="Gene3D" id="2.60.40.4150">
    <property type="entry name" value="Type VI secretion system, lipoprotein SciN"/>
    <property type="match status" value="1"/>
</dbReference>
<reference evidence="3 4" key="1">
    <citation type="submission" date="2022-04" db="EMBL/GenBank/DDBJ databases">
        <title>Proposal of a three novel species of Scandinavium, Scandinavium hiltneri, Scandinavium manionii, Scandinavium tedordense.</title>
        <authorList>
            <person name="Maddock D.W."/>
            <person name="Brady C.L."/>
            <person name="Denman S."/>
            <person name="Arnold D."/>
        </authorList>
    </citation>
    <scope>NUCLEOTIDE SEQUENCE [LARGE SCALE GENOMIC DNA]</scope>
    <source>
        <strain evidence="3 4">H11S7</strain>
    </source>
</reference>
<dbReference type="EMBL" id="JALIGE010000076">
    <property type="protein sequence ID" value="MCS2163146.1"/>
    <property type="molecule type" value="Genomic_DNA"/>
</dbReference>
<gene>
    <name evidence="3" type="ORF">MUU47_18870</name>
</gene>
<evidence type="ECO:0000313" key="4">
    <source>
        <dbReference type="Proteomes" id="UP001205357"/>
    </source>
</evidence>
<feature type="signal peptide" evidence="2">
    <location>
        <begin position="1"/>
        <end position="18"/>
    </location>
</feature>
<dbReference type="Proteomes" id="UP001205357">
    <property type="component" value="Unassembled WGS sequence"/>
</dbReference>
<feature type="chain" id="PRO_5046821060" evidence="2">
    <location>
        <begin position="19"/>
        <end position="210"/>
    </location>
</feature>
<evidence type="ECO:0000256" key="1">
    <source>
        <dbReference type="SAM" id="MobiDB-lite"/>
    </source>
</evidence>
<evidence type="ECO:0000256" key="2">
    <source>
        <dbReference type="SAM" id="SignalP"/>
    </source>
</evidence>
<dbReference type="InterPro" id="IPR038706">
    <property type="entry name" value="Type_VI_SciN-like_sf"/>
</dbReference>
<organism evidence="3 4">
    <name type="scientific">Scandinavium hiltneri</name>
    <dbReference type="NCBI Taxonomy" id="2926519"/>
    <lineage>
        <taxon>Bacteria</taxon>
        <taxon>Pseudomonadati</taxon>
        <taxon>Pseudomonadota</taxon>
        <taxon>Gammaproteobacteria</taxon>
        <taxon>Enterobacterales</taxon>
        <taxon>Enterobacteriaceae</taxon>
        <taxon>Scandinavium</taxon>
    </lineage>
</organism>
<dbReference type="RefSeq" id="WP_258989695.1">
    <property type="nucleotide sequence ID" value="NZ_JALIGE010000076.1"/>
</dbReference>
<dbReference type="Pfam" id="PF12790">
    <property type="entry name" value="T6SS-SciN"/>
    <property type="match status" value="1"/>
</dbReference>
<comment type="caution">
    <text evidence="3">The sequence shown here is derived from an EMBL/GenBank/DDBJ whole genome shotgun (WGS) entry which is preliminary data.</text>
</comment>
<name>A0ABT2E5I7_9ENTR</name>
<dbReference type="PROSITE" id="PS51257">
    <property type="entry name" value="PROKAR_LIPOPROTEIN"/>
    <property type="match status" value="1"/>
</dbReference>
<proteinExistence type="predicted"/>
<protein>
    <submittedName>
        <fullName evidence="3">Type VI secretion lipoprotein TssJ</fullName>
    </submittedName>
</protein>
<sequence length="210" mass="22033">MKGYLGCTGLILSALLLAGCGVNSDEAHQHSINTVSAPFASGAITLNLRAEPGLNSVNELPNSCTVLLIQAKDKPSLDKVLNNPTLLKGLFAGAGSEGEVLQLDRYVMMPGQTNILHIDRAQNTRNIALVAGYYPFPVKQHMLTAEIPVETQSSGWWSPVWQSQLAPTALSVTLGSESIVNAGESKASDSPAPKTASVQPSAAAVVEEKG</sequence>
<keyword evidence="2" id="KW-0732">Signal</keyword>
<evidence type="ECO:0000313" key="3">
    <source>
        <dbReference type="EMBL" id="MCS2163146.1"/>
    </source>
</evidence>
<accession>A0ABT2E5I7</accession>
<keyword evidence="3" id="KW-0449">Lipoprotein</keyword>
<feature type="region of interest" description="Disordered" evidence="1">
    <location>
        <begin position="182"/>
        <end position="210"/>
    </location>
</feature>
<dbReference type="InterPro" id="IPR017734">
    <property type="entry name" value="T6SS_SciN"/>
</dbReference>
<keyword evidence="4" id="KW-1185">Reference proteome</keyword>